<dbReference type="CDD" id="cd05804">
    <property type="entry name" value="StaR_like"/>
    <property type="match status" value="1"/>
</dbReference>
<dbReference type="OrthoDB" id="9815900at2"/>
<dbReference type="AlphaFoldDB" id="A0A317EHK8"/>
<proteinExistence type="inferred from homology"/>
<keyword evidence="4" id="KW-0802">TPR repeat</keyword>
<evidence type="ECO:0000256" key="4">
    <source>
        <dbReference type="ARBA" id="ARBA00022803"/>
    </source>
</evidence>
<dbReference type="InterPro" id="IPR033891">
    <property type="entry name" value="TTC38"/>
</dbReference>
<sequence length="439" mass="47471">MTTDAQGLALSAGEEIAPLLDQAIHDYFAWRGDPIGTLASATEADPGFALGHAAIASLMVLGGVPGSNKDVRARLDTAAALPANARERAHLAAAQAFAAGAMVRATDIWEAILIDYPTDALALRFAHDSYFYLGHSFSIRDSIARVLDQWDRDDPLYGFVLGQYAFGLEEAGDLAKAEAMGRAALARNAEDAWAVHAVAHVLEMTSRQAEGIAFLRETRPDWSKGIWLSVHNGWHLALYLIEAGRGGEVLADYDAHVAPKIGGDSLLDLVDASALLWRLELAGVDVGPRWQAIAAQWLTHVDDHVLAFNDLHIAMAAARAGRGDDVAALRRSLDAYQAGDDDADNRVITRDVGRSVIEGVLAHAEGDHAGAVSHLLPCRYKWIRIGGSHAQRDLLTQTLIDAAEKSGQHRLAHALWAERAGWRPTAPVLERYAAARRRR</sequence>
<gene>
    <name evidence="5" type="ORF">DKG74_02060</name>
</gene>
<dbReference type="GO" id="GO:0016853">
    <property type="term" value="F:isomerase activity"/>
    <property type="evidence" value="ECO:0007669"/>
    <property type="project" value="UniProtKB-KW"/>
</dbReference>
<evidence type="ECO:0000313" key="6">
    <source>
        <dbReference type="Proteomes" id="UP000245461"/>
    </source>
</evidence>
<reference evidence="5 6" key="1">
    <citation type="submission" date="2018-05" db="EMBL/GenBank/DDBJ databases">
        <title>Zavarzinia sp. HR-AS.</title>
        <authorList>
            <person name="Lee Y."/>
            <person name="Jeon C.O."/>
        </authorList>
    </citation>
    <scope>NUCLEOTIDE SEQUENCE [LARGE SCALE GENOMIC DNA]</scope>
    <source>
        <strain evidence="5 6">HR-AS</strain>
    </source>
</reference>
<name>A0A317EHK8_9PROT</name>
<protein>
    <recommendedName>
        <fullName evidence="2">Tetratricopeptide repeat protein 38</fullName>
    </recommendedName>
</protein>
<keyword evidence="6" id="KW-1185">Reference proteome</keyword>
<evidence type="ECO:0000256" key="1">
    <source>
        <dbReference type="ARBA" id="ARBA00005857"/>
    </source>
</evidence>
<evidence type="ECO:0000256" key="2">
    <source>
        <dbReference type="ARBA" id="ARBA00019992"/>
    </source>
</evidence>
<accession>A0A317EHK8</accession>
<dbReference type="Proteomes" id="UP000245461">
    <property type="component" value="Unassembled WGS sequence"/>
</dbReference>
<dbReference type="RefSeq" id="WP_109902076.1">
    <property type="nucleotide sequence ID" value="NZ_QGLE01000001.1"/>
</dbReference>
<dbReference type="PANTHER" id="PTHR16263">
    <property type="entry name" value="TETRATRICOPEPTIDE REPEAT PROTEIN 38"/>
    <property type="match status" value="1"/>
</dbReference>
<dbReference type="PANTHER" id="PTHR16263:SF4">
    <property type="entry name" value="TETRATRICOPEPTIDE REPEAT PROTEIN 38"/>
    <property type="match status" value="1"/>
</dbReference>
<evidence type="ECO:0000313" key="5">
    <source>
        <dbReference type="EMBL" id="PWR25766.1"/>
    </source>
</evidence>
<keyword evidence="5" id="KW-0413">Isomerase</keyword>
<organism evidence="5 6">
    <name type="scientific">Zavarzinia aquatilis</name>
    <dbReference type="NCBI Taxonomy" id="2211142"/>
    <lineage>
        <taxon>Bacteria</taxon>
        <taxon>Pseudomonadati</taxon>
        <taxon>Pseudomonadota</taxon>
        <taxon>Alphaproteobacteria</taxon>
        <taxon>Rhodospirillales</taxon>
        <taxon>Zavarziniaceae</taxon>
        <taxon>Zavarzinia</taxon>
    </lineage>
</organism>
<dbReference type="EMBL" id="QGLE01000001">
    <property type="protein sequence ID" value="PWR25766.1"/>
    <property type="molecule type" value="Genomic_DNA"/>
</dbReference>
<comment type="similarity">
    <text evidence="1">Belongs to the TTC38 family.</text>
</comment>
<dbReference type="Gene3D" id="1.25.40.10">
    <property type="entry name" value="Tetratricopeptide repeat domain"/>
    <property type="match status" value="1"/>
</dbReference>
<comment type="caution">
    <text evidence="5">The sequence shown here is derived from an EMBL/GenBank/DDBJ whole genome shotgun (WGS) entry which is preliminary data.</text>
</comment>
<keyword evidence="3" id="KW-0677">Repeat</keyword>
<evidence type="ECO:0000256" key="3">
    <source>
        <dbReference type="ARBA" id="ARBA00022737"/>
    </source>
</evidence>
<dbReference type="InterPro" id="IPR011990">
    <property type="entry name" value="TPR-like_helical_dom_sf"/>
</dbReference>